<dbReference type="AlphaFoldDB" id="A0A0S4JTF0"/>
<name>A0A0S4JTF0_BODSA</name>
<proteinExistence type="predicted"/>
<protein>
    <submittedName>
        <fullName evidence="2">Membrane-associated protein, putative</fullName>
    </submittedName>
</protein>
<keyword evidence="1" id="KW-0812">Transmembrane</keyword>
<accession>A0A0S4JTF0</accession>
<evidence type="ECO:0000313" key="3">
    <source>
        <dbReference type="Proteomes" id="UP000051952"/>
    </source>
</evidence>
<dbReference type="EMBL" id="CYKH01002157">
    <property type="protein sequence ID" value="CUG93497.1"/>
    <property type="molecule type" value="Genomic_DNA"/>
</dbReference>
<gene>
    <name evidence="2" type="ORF">BSAL_43180</name>
</gene>
<keyword evidence="1" id="KW-0472">Membrane</keyword>
<keyword evidence="3" id="KW-1185">Reference proteome</keyword>
<keyword evidence="1" id="KW-1133">Transmembrane helix</keyword>
<dbReference type="VEuPathDB" id="TriTrypDB:BSAL_43180"/>
<evidence type="ECO:0000313" key="2">
    <source>
        <dbReference type="EMBL" id="CUG93497.1"/>
    </source>
</evidence>
<sequence>MPSVISNYFCGVDCNFEPPSHFRSSSSTAFEGRVWCENGTTEGCVGDGVRMALVAVIVVVVVVVTDLFKRQILVPFSEKIVCEIAVSR</sequence>
<reference evidence="3" key="1">
    <citation type="submission" date="2015-09" db="EMBL/GenBank/DDBJ databases">
        <authorList>
            <consortium name="Pathogen Informatics"/>
        </authorList>
    </citation>
    <scope>NUCLEOTIDE SEQUENCE [LARGE SCALE GENOMIC DNA]</scope>
    <source>
        <strain evidence="3">Lake Konstanz</strain>
    </source>
</reference>
<feature type="transmembrane region" description="Helical" evidence="1">
    <location>
        <begin position="48"/>
        <end position="68"/>
    </location>
</feature>
<dbReference type="Proteomes" id="UP000051952">
    <property type="component" value="Unassembled WGS sequence"/>
</dbReference>
<evidence type="ECO:0000256" key="1">
    <source>
        <dbReference type="SAM" id="Phobius"/>
    </source>
</evidence>
<organism evidence="2 3">
    <name type="scientific">Bodo saltans</name>
    <name type="common">Flagellated protozoan</name>
    <dbReference type="NCBI Taxonomy" id="75058"/>
    <lineage>
        <taxon>Eukaryota</taxon>
        <taxon>Discoba</taxon>
        <taxon>Euglenozoa</taxon>
        <taxon>Kinetoplastea</taxon>
        <taxon>Metakinetoplastina</taxon>
        <taxon>Eubodonida</taxon>
        <taxon>Bodonidae</taxon>
        <taxon>Bodo</taxon>
    </lineage>
</organism>